<dbReference type="Pfam" id="PF08659">
    <property type="entry name" value="KR"/>
    <property type="match status" value="1"/>
</dbReference>
<dbReference type="Pfam" id="PF00109">
    <property type="entry name" value="ketoacyl-synt"/>
    <property type="match status" value="1"/>
</dbReference>
<dbReference type="PANTHER" id="PTHR43775">
    <property type="entry name" value="FATTY ACID SYNTHASE"/>
    <property type="match status" value="1"/>
</dbReference>
<dbReference type="PROSITE" id="PS00606">
    <property type="entry name" value="KS3_1"/>
    <property type="match status" value="1"/>
</dbReference>
<feature type="domain" description="Carrier" evidence="5">
    <location>
        <begin position="1363"/>
        <end position="1438"/>
    </location>
</feature>
<comment type="caution">
    <text evidence="7">The sequence shown here is derived from an EMBL/GenBank/DDBJ whole genome shotgun (WGS) entry which is preliminary data.</text>
</comment>
<dbReference type="InterPro" id="IPR016036">
    <property type="entry name" value="Malonyl_transacylase_ACP-bd"/>
</dbReference>
<keyword evidence="2" id="KW-0597">Phosphoprotein</keyword>
<accession>A0ABS4TN22</accession>
<dbReference type="InterPro" id="IPR001227">
    <property type="entry name" value="Ac_transferase_dom_sf"/>
</dbReference>
<dbReference type="SMART" id="SM00825">
    <property type="entry name" value="PKS_KS"/>
    <property type="match status" value="1"/>
</dbReference>
<dbReference type="Pfam" id="PF00698">
    <property type="entry name" value="Acyl_transf_1"/>
    <property type="match status" value="1"/>
</dbReference>
<reference evidence="7 8" key="1">
    <citation type="submission" date="2021-03" db="EMBL/GenBank/DDBJ databases">
        <title>Sequencing the genomes of 1000 actinobacteria strains.</title>
        <authorList>
            <person name="Klenk H.-P."/>
        </authorList>
    </citation>
    <scope>NUCLEOTIDE SEQUENCE [LARGE SCALE GENOMIC DNA]</scope>
    <source>
        <strain evidence="7 8">DSM 46670</strain>
    </source>
</reference>
<keyword evidence="8" id="KW-1185">Reference proteome</keyword>
<dbReference type="PROSITE" id="PS00012">
    <property type="entry name" value="PHOSPHOPANTETHEINE"/>
    <property type="match status" value="1"/>
</dbReference>
<dbReference type="Pfam" id="PF00550">
    <property type="entry name" value="PP-binding"/>
    <property type="match status" value="1"/>
</dbReference>
<dbReference type="InterPro" id="IPR006162">
    <property type="entry name" value="Ppantetheine_attach_site"/>
</dbReference>
<dbReference type="CDD" id="cd08952">
    <property type="entry name" value="KR_1_SDR_x"/>
    <property type="match status" value="1"/>
</dbReference>
<keyword evidence="4" id="KW-0012">Acyltransferase</keyword>
<dbReference type="InterPro" id="IPR013968">
    <property type="entry name" value="PKS_KR"/>
</dbReference>
<dbReference type="InterPro" id="IPR014030">
    <property type="entry name" value="Ketoacyl_synth_N"/>
</dbReference>
<dbReference type="GO" id="GO:0016740">
    <property type="term" value="F:transferase activity"/>
    <property type="evidence" value="ECO:0007669"/>
    <property type="project" value="UniProtKB-KW"/>
</dbReference>
<dbReference type="InterPro" id="IPR050091">
    <property type="entry name" value="PKS_NRPS_Biosynth_Enz"/>
</dbReference>
<dbReference type="PROSITE" id="PS50075">
    <property type="entry name" value="CARRIER"/>
    <property type="match status" value="1"/>
</dbReference>
<evidence type="ECO:0000256" key="3">
    <source>
        <dbReference type="ARBA" id="ARBA00022679"/>
    </source>
</evidence>
<dbReference type="SMART" id="SM00823">
    <property type="entry name" value="PKS_PP"/>
    <property type="match status" value="1"/>
</dbReference>
<dbReference type="SUPFAM" id="SSF51735">
    <property type="entry name" value="NAD(P)-binding Rossmann-fold domains"/>
    <property type="match status" value="2"/>
</dbReference>
<dbReference type="InterPro" id="IPR020841">
    <property type="entry name" value="PKS_Beta-ketoAc_synthase_dom"/>
</dbReference>
<dbReference type="PROSITE" id="PS52004">
    <property type="entry name" value="KS3_2"/>
    <property type="match status" value="1"/>
</dbReference>
<evidence type="ECO:0000259" key="5">
    <source>
        <dbReference type="PROSITE" id="PS50075"/>
    </source>
</evidence>
<dbReference type="Pfam" id="PF02801">
    <property type="entry name" value="Ketoacyl-synt_C"/>
    <property type="match status" value="1"/>
</dbReference>
<dbReference type="InterPro" id="IPR020806">
    <property type="entry name" value="PKS_PP-bd"/>
</dbReference>
<dbReference type="SUPFAM" id="SSF47336">
    <property type="entry name" value="ACP-like"/>
    <property type="match status" value="1"/>
</dbReference>
<dbReference type="InterPro" id="IPR032821">
    <property type="entry name" value="PKS_assoc"/>
</dbReference>
<feature type="domain" description="Ketosynthase family 3 (KS3)" evidence="6">
    <location>
        <begin position="34"/>
        <end position="445"/>
    </location>
</feature>
<evidence type="ECO:0000256" key="1">
    <source>
        <dbReference type="ARBA" id="ARBA00022450"/>
    </source>
</evidence>
<keyword evidence="3 7" id="KW-0808">Transferase</keyword>
<dbReference type="InterPro" id="IPR014043">
    <property type="entry name" value="Acyl_transferase_dom"/>
</dbReference>
<dbReference type="EMBL" id="JAGINW010000001">
    <property type="protein sequence ID" value="MBP2325807.1"/>
    <property type="molecule type" value="Genomic_DNA"/>
</dbReference>
<dbReference type="InterPro" id="IPR016039">
    <property type="entry name" value="Thiolase-like"/>
</dbReference>
<dbReference type="InterPro" id="IPR014031">
    <property type="entry name" value="Ketoacyl_synth_C"/>
</dbReference>
<dbReference type="Gene3D" id="3.30.70.3290">
    <property type="match status" value="1"/>
</dbReference>
<dbReference type="SMART" id="SM01294">
    <property type="entry name" value="PKS_PP_betabranch"/>
    <property type="match status" value="1"/>
</dbReference>
<dbReference type="CDD" id="cd00833">
    <property type="entry name" value="PKS"/>
    <property type="match status" value="1"/>
</dbReference>
<organism evidence="7 8">
    <name type="scientific">Kibdelosporangium banguiense</name>
    <dbReference type="NCBI Taxonomy" id="1365924"/>
    <lineage>
        <taxon>Bacteria</taxon>
        <taxon>Bacillati</taxon>
        <taxon>Actinomycetota</taxon>
        <taxon>Actinomycetes</taxon>
        <taxon>Pseudonocardiales</taxon>
        <taxon>Pseudonocardiaceae</taxon>
        <taxon>Kibdelosporangium</taxon>
    </lineage>
</organism>
<dbReference type="SMART" id="SM00822">
    <property type="entry name" value="PKS_KR"/>
    <property type="match status" value="1"/>
</dbReference>
<evidence type="ECO:0000256" key="4">
    <source>
        <dbReference type="ARBA" id="ARBA00023315"/>
    </source>
</evidence>
<dbReference type="InterPro" id="IPR036736">
    <property type="entry name" value="ACP-like_sf"/>
</dbReference>
<dbReference type="InterPro" id="IPR009081">
    <property type="entry name" value="PP-bd_ACP"/>
</dbReference>
<dbReference type="Gene3D" id="3.40.47.10">
    <property type="match status" value="1"/>
</dbReference>
<dbReference type="InterPro" id="IPR036291">
    <property type="entry name" value="NAD(P)-bd_dom_sf"/>
</dbReference>
<evidence type="ECO:0000256" key="2">
    <source>
        <dbReference type="ARBA" id="ARBA00022553"/>
    </source>
</evidence>
<dbReference type="InterPro" id="IPR057326">
    <property type="entry name" value="KR_dom"/>
</dbReference>
<dbReference type="InterPro" id="IPR018201">
    <property type="entry name" value="Ketoacyl_synth_AS"/>
</dbReference>
<dbReference type="SUPFAM" id="SSF53901">
    <property type="entry name" value="Thiolase-like"/>
    <property type="match status" value="1"/>
</dbReference>
<evidence type="ECO:0000313" key="7">
    <source>
        <dbReference type="EMBL" id="MBP2325807.1"/>
    </source>
</evidence>
<protein>
    <submittedName>
        <fullName evidence="7">Acyl transferase domain-containing protein/acyl carrier protein</fullName>
    </submittedName>
</protein>
<dbReference type="SMART" id="SM00827">
    <property type="entry name" value="PKS_AT"/>
    <property type="match status" value="1"/>
</dbReference>
<dbReference type="Proteomes" id="UP001519332">
    <property type="component" value="Unassembled WGS sequence"/>
</dbReference>
<evidence type="ECO:0000259" key="6">
    <source>
        <dbReference type="PROSITE" id="PS52004"/>
    </source>
</evidence>
<proteinExistence type="predicted"/>
<evidence type="ECO:0000313" key="8">
    <source>
        <dbReference type="Proteomes" id="UP001519332"/>
    </source>
</evidence>
<name>A0ABS4TN22_9PSEU</name>
<sequence length="1513" mass="161143">MVANDEKLRAYLKRATAHLQQANHKLRLAEARQHEPVAIVAMSCRFPGGIGSPEDLWRLVSTGSEGISGFPADRGWAKDLYDPEPATPGKTYCEQGGFLHNAGEFDADFFRISPREARDTDPQQRLLLETAWEVLERAGIDPTSLKGSRTGVFAGVVYHDYASGSSTGGLASVASGRVAYVLGLQGPAITVDTACSSSLVALHWAVQSIRSGESTLAMAGGVTVMSTPDSFVGFSQDRGLAPDGRCKSFAGAADGTAWSEGVGMLLVERLSDARRNGHPVLAVIRGSAVNSDGASNGLTAPNGPSQQRVIRQALKNARLSASDIDAVEAHGTGTVLGDPIEAQAIVQTYGQDRDRPLWLGSFKSNIGHAQAAAGVGGIIKMVEAMRHGILPKTLHVDEPSPHVDWSAGKVELLTEAIEWRSEGPRRAGISSFGLSGTNAHVIIEEAPATETSVEEAGWAGSVVPLIVSARKADAVGAQAANLLSYLDGQNIRDVGFSLTTTRAALEHRAVVVAADQNELERGLRALAEGHAPVSRANPDGLTAFLFTGQGSQRPGMGRELHSVFPVFAQAFDAAVAELDMHLERPLLEVVWGDDEDLVNQTVFTQSGVFAVEVALYRLVESWTGRPDLLAGHSIGELAAAHVSGAMSLADAAELVTARGRLMQALPSGGAMAAIQATEEEVASLTAENVSVAAINGPEAVVISGADGAVAEIVARFDAIGRKTKRLKVSHAFHSALMEPMLGEFRAIAETLTYQEPLIPVVSTVTGGQARFDAEYWVRHAREAVRFCDVVRSLEDSGVTTFVELGPDAALAPVGAGCVTSEDIAFLPVLRRGRCEERELVTAIAQAYARGVHVDWTTFFAGARRVDLPTYAFQRKHYWNVSVQASTGHQTDALRYKIAWHKIVDAPKSALAGTWLVAVPEVPDSLVDCIIAELASRGVEVIRIHPGPRQELTRQIREQAPDGVLSLLALDTRPHAEHPVLSQGCADTITFVQALGDAGEDARLWCVTSGAVAAEQPSELSDPFQTAIWGLATGLAMDHPDTWGGIADILDAGEVPRLLDAITGTEDQIAVRTNGVYARRMVRAPLPDSPAGEKTTWSGTTLITGGTGGLGAHVARMLAADGAEHLVLTSRRGLQAEGAQALADELSAKGTKVTVAACDVADRDRMAALLSEHPMTAVVHAAGVAQRIAPLSELTIEEFAQVGRAKIAGAAHLDELLADTALQAFVMFSSGSAVWGTWGQTGYASANAFLDGLAEQRRARGQVGTSIAWGAWESGLVDEELSAFMRQIGAPAMPPGKAITAMREIVDRREGNVVIADFDWPRFAPNYTLARPCPLLAALPDVQESPQRPLAVELAEMPRAEQSRTLLELVRTHVAQLLGYDDPAEVEQRRAFDDLGFDSVAAVDLRTRLSTATGRKLPTSMVFDYRTPLKLAEFLRSQLCQDRASASILTELDRLEETVAGLSPEEIESNRVTARLHALLARLTRTVSTAGGDRLETASADDVFDFIDKELGLA</sequence>
<dbReference type="Gene3D" id="3.40.50.720">
    <property type="entry name" value="NAD(P)-binding Rossmann-like Domain"/>
    <property type="match status" value="1"/>
</dbReference>
<keyword evidence="1" id="KW-0596">Phosphopantetheine</keyword>
<dbReference type="Pfam" id="PF16197">
    <property type="entry name" value="KAsynt_C_assoc"/>
    <property type="match status" value="1"/>
</dbReference>
<dbReference type="SUPFAM" id="SSF55048">
    <property type="entry name" value="Probable ACP-binding domain of malonyl-CoA ACP transacylase"/>
    <property type="match status" value="1"/>
</dbReference>
<dbReference type="InterPro" id="IPR016035">
    <property type="entry name" value="Acyl_Trfase/lysoPLipase"/>
</dbReference>
<dbReference type="Gene3D" id="1.10.1200.10">
    <property type="entry name" value="ACP-like"/>
    <property type="match status" value="1"/>
</dbReference>
<dbReference type="Gene3D" id="3.40.366.10">
    <property type="entry name" value="Malonyl-Coenzyme A Acyl Carrier Protein, domain 2"/>
    <property type="match status" value="1"/>
</dbReference>
<dbReference type="SUPFAM" id="SSF52151">
    <property type="entry name" value="FabD/lysophospholipase-like"/>
    <property type="match status" value="1"/>
</dbReference>
<dbReference type="PANTHER" id="PTHR43775:SF51">
    <property type="entry name" value="INACTIVE PHENOLPHTHIOCEROL SYNTHESIS POLYKETIDE SYNTHASE TYPE I PKS1-RELATED"/>
    <property type="match status" value="1"/>
</dbReference>
<gene>
    <name evidence="7" type="ORF">JOF56_006192</name>
</gene>